<dbReference type="Gene3D" id="2.40.70.10">
    <property type="entry name" value="Acid Proteases"/>
    <property type="match status" value="2"/>
</dbReference>
<gene>
    <name evidence="2" type="ORF">RXV94_11830</name>
</gene>
<organism evidence="2 3">
    <name type="scientific">Gilvirhabdus luticola</name>
    <dbReference type="NCBI Taxonomy" id="3079858"/>
    <lineage>
        <taxon>Bacteria</taxon>
        <taxon>Pseudomonadati</taxon>
        <taxon>Bacteroidota</taxon>
        <taxon>Flavobacteriia</taxon>
        <taxon>Flavobacteriales</taxon>
        <taxon>Flavobacteriaceae</taxon>
        <taxon>Gilvirhabdus</taxon>
    </lineage>
</organism>
<accession>A0ABU3U8W4</accession>
<reference evidence="2 3" key="1">
    <citation type="submission" date="2023-10" db="EMBL/GenBank/DDBJ databases">
        <title>Marimonas sp. nov. isolated from tidal mud flat.</title>
        <authorList>
            <person name="Jaincy N.J."/>
            <person name="Srinivasan S."/>
            <person name="Lee S.-S."/>
        </authorList>
    </citation>
    <scope>NUCLEOTIDE SEQUENCE [LARGE SCALE GENOMIC DNA]</scope>
    <source>
        <strain evidence="2 3">MJ-SS3</strain>
    </source>
</reference>
<dbReference type="Proteomes" id="UP001268651">
    <property type="component" value="Unassembled WGS sequence"/>
</dbReference>
<sequence length="318" mass="36387">MYKTFSCILFFLLTNIIVHADDDSIVFSEAEVLSEFTTRIPFKIIDHLIVVEAELLNKKGNFIIDTGSESLILNKVHFDFNELLGKKNNTTSGILSTIDNPLERKLKDFVIHSLSLSNVKSDVIDLSHIETAKKMNLLGIIGFNILKDYEVFIDLYLNQITLSKIDKLGNKIDEKVYLEKIIDSIDFILKNHSIILKGQVHNQSVKFALDSGAEYNQINKSVNKKVLKFFKPKKRLILSGASDHNIEVLAGKLHRVKLSETIYFGPMHTVLTNLRKMNEAFGTEVDGVLGYEFFQQKRTIINYKKEKLYFIDYPLGSY</sequence>
<evidence type="ECO:0000313" key="2">
    <source>
        <dbReference type="EMBL" id="MDU8886853.1"/>
    </source>
</evidence>
<keyword evidence="3" id="KW-1185">Reference proteome</keyword>
<feature type="chain" id="PRO_5045135821" description="Peptidase A2 domain-containing protein" evidence="1">
    <location>
        <begin position="21"/>
        <end position="318"/>
    </location>
</feature>
<dbReference type="EMBL" id="JAWHTF010000007">
    <property type="protein sequence ID" value="MDU8886853.1"/>
    <property type="molecule type" value="Genomic_DNA"/>
</dbReference>
<comment type="caution">
    <text evidence="2">The sequence shown here is derived from an EMBL/GenBank/DDBJ whole genome shotgun (WGS) entry which is preliminary data.</text>
</comment>
<feature type="signal peptide" evidence="1">
    <location>
        <begin position="1"/>
        <end position="20"/>
    </location>
</feature>
<evidence type="ECO:0008006" key="4">
    <source>
        <dbReference type="Google" id="ProtNLM"/>
    </source>
</evidence>
<evidence type="ECO:0000313" key="3">
    <source>
        <dbReference type="Proteomes" id="UP001268651"/>
    </source>
</evidence>
<evidence type="ECO:0000256" key="1">
    <source>
        <dbReference type="SAM" id="SignalP"/>
    </source>
</evidence>
<proteinExistence type="predicted"/>
<dbReference type="InterPro" id="IPR021109">
    <property type="entry name" value="Peptidase_aspartic_dom_sf"/>
</dbReference>
<name>A0ABU3U8W4_9FLAO</name>
<dbReference type="SUPFAM" id="SSF50630">
    <property type="entry name" value="Acid proteases"/>
    <property type="match status" value="1"/>
</dbReference>
<dbReference type="RefSeq" id="WP_316662951.1">
    <property type="nucleotide sequence ID" value="NZ_JAWHTF010000007.1"/>
</dbReference>
<keyword evidence="1" id="KW-0732">Signal</keyword>
<protein>
    <recommendedName>
        <fullName evidence="4">Peptidase A2 domain-containing protein</fullName>
    </recommendedName>
</protein>